<keyword evidence="4" id="KW-1185">Reference proteome</keyword>
<evidence type="ECO:0000313" key="4">
    <source>
        <dbReference type="Proteomes" id="UP000792457"/>
    </source>
</evidence>
<dbReference type="Pfam" id="PF14291">
    <property type="entry name" value="DUF4371"/>
    <property type="match status" value="1"/>
</dbReference>
<accession>A0A8K0P0K4</accession>
<evidence type="ECO:0000313" key="3">
    <source>
        <dbReference type="EMBL" id="KAG8226744.1"/>
    </source>
</evidence>
<feature type="compositionally biased region" description="Basic and acidic residues" evidence="1">
    <location>
        <begin position="675"/>
        <end position="687"/>
    </location>
</feature>
<organism evidence="3 4">
    <name type="scientific">Ladona fulva</name>
    <name type="common">Scarce chaser dragonfly</name>
    <name type="synonym">Libellula fulva</name>
    <dbReference type="NCBI Taxonomy" id="123851"/>
    <lineage>
        <taxon>Eukaryota</taxon>
        <taxon>Metazoa</taxon>
        <taxon>Ecdysozoa</taxon>
        <taxon>Arthropoda</taxon>
        <taxon>Hexapoda</taxon>
        <taxon>Insecta</taxon>
        <taxon>Pterygota</taxon>
        <taxon>Palaeoptera</taxon>
        <taxon>Odonata</taxon>
        <taxon>Epiprocta</taxon>
        <taxon>Anisoptera</taxon>
        <taxon>Libelluloidea</taxon>
        <taxon>Libellulidae</taxon>
        <taxon>Ladona</taxon>
    </lineage>
</organism>
<comment type="caution">
    <text evidence="3">The sequence shown here is derived from an EMBL/GenBank/DDBJ whole genome shotgun (WGS) entry which is preliminary data.</text>
</comment>
<evidence type="ECO:0000259" key="2">
    <source>
        <dbReference type="Pfam" id="PF14291"/>
    </source>
</evidence>
<dbReference type="OrthoDB" id="10063284at2759"/>
<dbReference type="InterPro" id="IPR012337">
    <property type="entry name" value="RNaseH-like_sf"/>
</dbReference>
<reference evidence="3" key="2">
    <citation type="submission" date="2017-10" db="EMBL/GenBank/DDBJ databases">
        <title>Ladona fulva Genome sequencing and assembly.</title>
        <authorList>
            <person name="Murali S."/>
            <person name="Richards S."/>
            <person name="Bandaranaike D."/>
            <person name="Bellair M."/>
            <person name="Blankenburg K."/>
            <person name="Chao H."/>
            <person name="Dinh H."/>
            <person name="Doddapaneni H."/>
            <person name="Dugan-Rocha S."/>
            <person name="Elkadiri S."/>
            <person name="Gnanaolivu R."/>
            <person name="Hernandez B."/>
            <person name="Skinner E."/>
            <person name="Javaid M."/>
            <person name="Lee S."/>
            <person name="Li M."/>
            <person name="Ming W."/>
            <person name="Munidasa M."/>
            <person name="Muniz J."/>
            <person name="Nguyen L."/>
            <person name="Hughes D."/>
            <person name="Osuji N."/>
            <person name="Pu L.-L."/>
            <person name="Puazo M."/>
            <person name="Qu C."/>
            <person name="Quiroz J."/>
            <person name="Raj R."/>
            <person name="Weissenberger G."/>
            <person name="Xin Y."/>
            <person name="Zou X."/>
            <person name="Han Y."/>
            <person name="Worley K."/>
            <person name="Muzny D."/>
            <person name="Gibbs R."/>
        </authorList>
    </citation>
    <scope>NUCLEOTIDE SEQUENCE</scope>
    <source>
        <strain evidence="3">Sampled in the wild</strain>
    </source>
</reference>
<sequence length="687" mass="78104">MNTVNIMKRHKQSGDFYRKQKKFREKECKKNKGALLKFFESTTQRAVCERDTEASTSATSSQKAVLSSSGGLGEFEDLTNQPNELAVVGEQSESLMEDGSSKGIDILDGQDESIKNYKDIGTWPIFISDNLRTLLVTRGSKAVQNLDYKFAEVNRPRPIDSTKELKGVTRKLSPDWFFLTLPNGEKVLRTWMAYSAFKGSLFCFCCRLFEVVASDKTGFNSINGFNQWWKLNPKVPEHESSPVHNENFNKWKSLEIRLQLGATIDKEAQNVIVKEEQKWRLVLVRILDIIRFFAKQNLALRELVHLLGKYDPVLCEHLTKLKLQKKGSVSYLSPEIQNEFIHCWGNRDRTEILAEVKEAKYFTIMFDSTPDFAHKDQTSQILHYVKLDGTQVQVIESFIDFLETEGKNAEDMTKLILDKIESDGLDIQNCRGQTYDNAAVMLGKHSGVQMRIKAVNQNAQFVACSNHSLNLVGVHAASVAVDSVTFFGTMERVFNYFSSSTHRWKALTDVTGQRVKRLIETRWSSRYEAVAIIKAHYSEILEVLESLSRNTAENAATRSDTGLLLTALQLLSFLAFLGLWSQVLHKVNDAQLYLQTKGLNVHQCAMKVHALESFLVDNQDVLAANYDSTPGGDGARYATGFRKAASQHANSRRSFCWRRRGLEDRALKTSRRPTSFKEEPEWKKPQP</sequence>
<feature type="region of interest" description="Disordered" evidence="1">
    <location>
        <begin position="666"/>
        <end position="687"/>
    </location>
</feature>
<dbReference type="EMBL" id="KZ308294">
    <property type="protein sequence ID" value="KAG8226744.1"/>
    <property type="molecule type" value="Genomic_DNA"/>
</dbReference>
<evidence type="ECO:0000256" key="1">
    <source>
        <dbReference type="SAM" id="MobiDB-lite"/>
    </source>
</evidence>
<reference evidence="3" key="1">
    <citation type="submission" date="2013-04" db="EMBL/GenBank/DDBJ databases">
        <authorList>
            <person name="Qu J."/>
            <person name="Murali S.C."/>
            <person name="Bandaranaike D."/>
            <person name="Bellair M."/>
            <person name="Blankenburg K."/>
            <person name="Chao H."/>
            <person name="Dinh H."/>
            <person name="Doddapaneni H."/>
            <person name="Downs B."/>
            <person name="Dugan-Rocha S."/>
            <person name="Elkadiri S."/>
            <person name="Gnanaolivu R.D."/>
            <person name="Hernandez B."/>
            <person name="Javaid M."/>
            <person name="Jayaseelan J.C."/>
            <person name="Lee S."/>
            <person name="Li M."/>
            <person name="Ming W."/>
            <person name="Munidasa M."/>
            <person name="Muniz J."/>
            <person name="Nguyen L."/>
            <person name="Ongeri F."/>
            <person name="Osuji N."/>
            <person name="Pu L.-L."/>
            <person name="Puazo M."/>
            <person name="Qu C."/>
            <person name="Quiroz J."/>
            <person name="Raj R."/>
            <person name="Weissenberger G."/>
            <person name="Xin Y."/>
            <person name="Zou X."/>
            <person name="Han Y."/>
            <person name="Richards S."/>
            <person name="Worley K."/>
            <person name="Muzny D."/>
            <person name="Gibbs R."/>
        </authorList>
    </citation>
    <scope>NUCLEOTIDE SEQUENCE</scope>
    <source>
        <strain evidence="3">Sampled in the wild</strain>
    </source>
</reference>
<dbReference type="InterPro" id="IPR025398">
    <property type="entry name" value="DUF4371"/>
</dbReference>
<dbReference type="Proteomes" id="UP000792457">
    <property type="component" value="Unassembled WGS sequence"/>
</dbReference>
<gene>
    <name evidence="3" type="ORF">J437_LFUL004395</name>
</gene>
<dbReference type="PANTHER" id="PTHR45749:SF21">
    <property type="entry name" value="DUF4371 DOMAIN-CONTAINING PROTEIN"/>
    <property type="match status" value="1"/>
</dbReference>
<protein>
    <recommendedName>
        <fullName evidence="2">DUF4371 domain-containing protein</fullName>
    </recommendedName>
</protein>
<dbReference type="SUPFAM" id="SSF53098">
    <property type="entry name" value="Ribonuclease H-like"/>
    <property type="match status" value="1"/>
</dbReference>
<dbReference type="AlphaFoldDB" id="A0A8K0P0K4"/>
<name>A0A8K0P0K4_LADFU</name>
<dbReference type="PANTHER" id="PTHR45749">
    <property type="match status" value="1"/>
</dbReference>
<feature type="domain" description="DUF4371" evidence="2">
    <location>
        <begin position="309"/>
        <end position="447"/>
    </location>
</feature>
<proteinExistence type="predicted"/>